<evidence type="ECO:0000259" key="3">
    <source>
        <dbReference type="PROSITE" id="PS51186"/>
    </source>
</evidence>
<dbReference type="AlphaFoldDB" id="A0A8J6M0A4"/>
<dbReference type="Proteomes" id="UP000601768">
    <property type="component" value="Unassembled WGS sequence"/>
</dbReference>
<protein>
    <submittedName>
        <fullName evidence="4">GNAT family N-acetyltransferase</fullName>
    </submittedName>
</protein>
<evidence type="ECO:0000313" key="4">
    <source>
        <dbReference type="EMBL" id="MBC3767060.1"/>
    </source>
</evidence>
<reference evidence="4" key="2">
    <citation type="submission" date="2020-08" db="EMBL/GenBank/DDBJ databases">
        <authorList>
            <person name="Lai Q."/>
        </authorList>
    </citation>
    <scope>NUCLEOTIDE SEQUENCE</scope>
    <source>
        <strain evidence="4">S27-2</strain>
    </source>
</reference>
<evidence type="ECO:0000256" key="1">
    <source>
        <dbReference type="ARBA" id="ARBA00022679"/>
    </source>
</evidence>
<dbReference type="InterPro" id="IPR016181">
    <property type="entry name" value="Acyl_CoA_acyltransferase"/>
</dbReference>
<dbReference type="PANTHER" id="PTHR43877">
    <property type="entry name" value="AMINOALKYLPHOSPHONATE N-ACETYLTRANSFERASE-RELATED-RELATED"/>
    <property type="match status" value="1"/>
</dbReference>
<dbReference type="Gene3D" id="3.40.630.30">
    <property type="match status" value="1"/>
</dbReference>
<comment type="caution">
    <text evidence="4">The sequence shown here is derived from an EMBL/GenBank/DDBJ whole genome shotgun (WGS) entry which is preliminary data.</text>
</comment>
<sequence>MVQGIICREAVLQDADAVMQVGDQLFDFPVNHQWFADCINDPRHHLILACYQHQVIGFTSAFHYSHPDKALTMQVTEVAVLKQYRNQGVGCELVLAVKQLASALGCRKMWLLTEADNTQAMHAYQHAGGRRLNTDVAVIEFETNELIRN</sequence>
<accession>A0A8J6M0A4</accession>
<dbReference type="InterPro" id="IPR050832">
    <property type="entry name" value="Bact_Acetyltransf"/>
</dbReference>
<feature type="domain" description="N-acetyltransferase" evidence="3">
    <location>
        <begin position="5"/>
        <end position="145"/>
    </location>
</feature>
<dbReference type="EMBL" id="JACNEP010000013">
    <property type="protein sequence ID" value="MBC3767060.1"/>
    <property type="molecule type" value="Genomic_DNA"/>
</dbReference>
<evidence type="ECO:0000313" key="5">
    <source>
        <dbReference type="Proteomes" id="UP000601768"/>
    </source>
</evidence>
<dbReference type="InterPro" id="IPR000182">
    <property type="entry name" value="GNAT_dom"/>
</dbReference>
<dbReference type="PROSITE" id="PS51186">
    <property type="entry name" value="GNAT"/>
    <property type="match status" value="1"/>
</dbReference>
<keyword evidence="1" id="KW-0808">Transferase</keyword>
<dbReference type="GO" id="GO:0016747">
    <property type="term" value="F:acyltransferase activity, transferring groups other than amino-acyl groups"/>
    <property type="evidence" value="ECO:0007669"/>
    <property type="project" value="InterPro"/>
</dbReference>
<evidence type="ECO:0000256" key="2">
    <source>
        <dbReference type="ARBA" id="ARBA00023315"/>
    </source>
</evidence>
<dbReference type="CDD" id="cd04301">
    <property type="entry name" value="NAT_SF"/>
    <property type="match status" value="1"/>
</dbReference>
<proteinExistence type="predicted"/>
<dbReference type="PANTHER" id="PTHR43877:SF2">
    <property type="entry name" value="AMINOALKYLPHOSPHONATE N-ACETYLTRANSFERASE-RELATED"/>
    <property type="match status" value="1"/>
</dbReference>
<dbReference type="RefSeq" id="WP_186507575.1">
    <property type="nucleotide sequence ID" value="NZ_JACNEP010000013.1"/>
</dbReference>
<gene>
    <name evidence="4" type="ORF">H8B19_14335</name>
</gene>
<reference evidence="4" key="1">
    <citation type="journal article" date="2018" name="Int. J. Syst. Evol. Microbiol.">
        <title>Neptunicella marina gen. nov., sp. nov., isolated from surface seawater.</title>
        <authorList>
            <person name="Liu X."/>
            <person name="Lai Q."/>
            <person name="Du Y."/>
            <person name="Zhang X."/>
            <person name="Liu Z."/>
            <person name="Sun F."/>
            <person name="Shao Z."/>
        </authorList>
    </citation>
    <scope>NUCLEOTIDE SEQUENCE</scope>
    <source>
        <strain evidence="4">S27-2</strain>
    </source>
</reference>
<organism evidence="4 5">
    <name type="scientific">Neptunicella marina</name>
    <dbReference type="NCBI Taxonomy" id="2125989"/>
    <lineage>
        <taxon>Bacteria</taxon>
        <taxon>Pseudomonadati</taxon>
        <taxon>Pseudomonadota</taxon>
        <taxon>Gammaproteobacteria</taxon>
        <taxon>Alteromonadales</taxon>
        <taxon>Alteromonadaceae</taxon>
        <taxon>Neptunicella</taxon>
    </lineage>
</organism>
<name>A0A8J6M0A4_9ALTE</name>
<dbReference type="Pfam" id="PF00583">
    <property type="entry name" value="Acetyltransf_1"/>
    <property type="match status" value="1"/>
</dbReference>
<dbReference type="SUPFAM" id="SSF55729">
    <property type="entry name" value="Acyl-CoA N-acyltransferases (Nat)"/>
    <property type="match status" value="1"/>
</dbReference>
<keyword evidence="5" id="KW-1185">Reference proteome</keyword>
<keyword evidence="2" id="KW-0012">Acyltransferase</keyword>